<dbReference type="EMBL" id="LJGU01000133">
    <property type="protein sequence ID" value="OEU96925.1"/>
    <property type="molecule type" value="Genomic_DNA"/>
</dbReference>
<dbReference type="AlphaFoldDB" id="A0A1E7JZ89"/>
<comment type="caution">
    <text evidence="3">The sequence shown here is derived from an EMBL/GenBank/DDBJ whole genome shotgun (WGS) entry which is preliminary data.</text>
</comment>
<feature type="chain" id="PRO_5009196073" description="DUF2690 domain-containing protein" evidence="2">
    <location>
        <begin position="22"/>
        <end position="170"/>
    </location>
</feature>
<evidence type="ECO:0008006" key="5">
    <source>
        <dbReference type="Google" id="ProtNLM"/>
    </source>
</evidence>
<organism evidence="3 4">
    <name type="scientific">Streptomyces oceani</name>
    <dbReference type="NCBI Taxonomy" id="1075402"/>
    <lineage>
        <taxon>Bacteria</taxon>
        <taxon>Bacillati</taxon>
        <taxon>Actinomycetota</taxon>
        <taxon>Actinomycetes</taxon>
        <taxon>Kitasatosporales</taxon>
        <taxon>Streptomycetaceae</taxon>
        <taxon>Streptomyces</taxon>
    </lineage>
</organism>
<proteinExistence type="predicted"/>
<dbReference type="Proteomes" id="UP000176101">
    <property type="component" value="Unassembled WGS sequence"/>
</dbReference>
<feature type="region of interest" description="Disordered" evidence="1">
    <location>
        <begin position="25"/>
        <end position="53"/>
    </location>
</feature>
<name>A0A1E7JZ89_9ACTN</name>
<dbReference type="OrthoDB" id="3693320at2"/>
<sequence>MIATAAVSAAFVLIPVGGAFAGTGPAAPGSETASESTAPSPKGNPNSAKAQAAGVCDDARQIGETGYIERDGVKIASVKQFYSPECKENYSYVWAWESFINAEDDYDVSAGVYSYDQDKVLGQKSWPASNGQEYWSDAAKTTEECTAAVGTVRPAGSPTTYEGSSDKRCA</sequence>
<keyword evidence="4" id="KW-1185">Reference proteome</keyword>
<keyword evidence="2" id="KW-0732">Signal</keyword>
<feature type="compositionally biased region" description="Polar residues" evidence="1">
    <location>
        <begin position="31"/>
        <end position="49"/>
    </location>
</feature>
<reference evidence="3 4" key="1">
    <citation type="journal article" date="2016" name="Front. Microbiol.">
        <title>Comparative Genomics Analysis of Streptomyces Species Reveals Their Adaptation to the Marine Environment and Their Diversity at the Genomic Level.</title>
        <authorList>
            <person name="Tian X."/>
            <person name="Zhang Z."/>
            <person name="Yang T."/>
            <person name="Chen M."/>
            <person name="Li J."/>
            <person name="Chen F."/>
            <person name="Yang J."/>
            <person name="Li W."/>
            <person name="Zhang B."/>
            <person name="Zhang Z."/>
            <person name="Wu J."/>
            <person name="Zhang C."/>
            <person name="Long L."/>
            <person name="Xiao J."/>
        </authorList>
    </citation>
    <scope>NUCLEOTIDE SEQUENCE [LARGE SCALE GENOMIC DNA]</scope>
    <source>
        <strain evidence="3 4">SCSIO 02100</strain>
    </source>
</reference>
<accession>A0A1E7JZ89</accession>
<evidence type="ECO:0000256" key="2">
    <source>
        <dbReference type="SAM" id="SignalP"/>
    </source>
</evidence>
<evidence type="ECO:0000256" key="1">
    <source>
        <dbReference type="SAM" id="MobiDB-lite"/>
    </source>
</evidence>
<evidence type="ECO:0000313" key="4">
    <source>
        <dbReference type="Proteomes" id="UP000176101"/>
    </source>
</evidence>
<protein>
    <recommendedName>
        <fullName evidence="5">DUF2690 domain-containing protein</fullName>
    </recommendedName>
</protein>
<evidence type="ECO:0000313" key="3">
    <source>
        <dbReference type="EMBL" id="OEU96925.1"/>
    </source>
</evidence>
<gene>
    <name evidence="3" type="ORF">AN216_18435</name>
</gene>
<feature type="signal peptide" evidence="2">
    <location>
        <begin position="1"/>
        <end position="21"/>
    </location>
</feature>